<gene>
    <name evidence="2" type="ORF">HW347_10360</name>
</gene>
<evidence type="ECO:0000313" key="2">
    <source>
        <dbReference type="EMBL" id="MBT2161669.1"/>
    </source>
</evidence>
<dbReference type="Proteomes" id="UP000740413">
    <property type="component" value="Unassembled WGS sequence"/>
</dbReference>
<feature type="domain" description="DUF3291" evidence="1">
    <location>
        <begin position="6"/>
        <end position="142"/>
    </location>
</feature>
<dbReference type="EMBL" id="JACATN010000003">
    <property type="protein sequence ID" value="MBT2161669.1"/>
    <property type="molecule type" value="Genomic_DNA"/>
</dbReference>
<dbReference type="Pfam" id="PF11695">
    <property type="entry name" value="DUF3291"/>
    <property type="match status" value="1"/>
</dbReference>
<evidence type="ECO:0000313" key="3">
    <source>
        <dbReference type="Proteomes" id="UP000740413"/>
    </source>
</evidence>
<evidence type="ECO:0000259" key="1">
    <source>
        <dbReference type="Pfam" id="PF11695"/>
    </source>
</evidence>
<dbReference type="RefSeq" id="WP_214611810.1">
    <property type="nucleotide sequence ID" value="NZ_JACATN010000003.1"/>
</dbReference>
<dbReference type="SUPFAM" id="SSF54909">
    <property type="entry name" value="Dimeric alpha+beta barrel"/>
    <property type="match status" value="1"/>
</dbReference>
<comment type="caution">
    <text evidence="2">The sequence shown here is derived from an EMBL/GenBank/DDBJ whole genome shotgun (WGS) entry which is preliminary data.</text>
</comment>
<name>A0ABS5WEK3_9FLAO</name>
<reference evidence="3" key="1">
    <citation type="submission" date="2023-07" db="EMBL/GenBank/DDBJ databases">
        <title>Zobellia barbeyronii sp. nov., a new marine flavobacterium, isolated from green and red algae.</title>
        <authorList>
            <person name="Nedashkovskaya O.I."/>
            <person name="Otstavnykh N."/>
            <person name="Zhukova N."/>
            <person name="Guzev K."/>
            <person name="Chausova V."/>
            <person name="Tekutyeva L."/>
            <person name="Mikhailov V."/>
            <person name="Isaeva M."/>
        </authorList>
    </citation>
    <scope>NUCLEOTIDE SEQUENCE [LARGE SCALE GENOMIC DNA]</scope>
    <source>
        <strain evidence="3">KMM 6746</strain>
    </source>
</reference>
<dbReference type="InterPro" id="IPR011008">
    <property type="entry name" value="Dimeric_a/b-barrel"/>
</dbReference>
<accession>A0ABS5WEK3</accession>
<sequence>MSNYHLSQVNIAKMLAPIDSPVMADFVKDLDRINAIADNSTGFVWRLKGEENDATALRVFEDNFLIINMSVWESKEALFNFTYASQHAGVMKRKKEWFHNMSDMHMCLWYTKEGHVPTPEEAKERLQYLNDHGESPYAFSFKGQFTAEDALIYSPKN</sequence>
<proteinExistence type="predicted"/>
<dbReference type="InterPro" id="IPR021708">
    <property type="entry name" value="DUF3291"/>
</dbReference>
<organism evidence="2 3">
    <name type="scientific">Zobellia barbeyronii</name>
    <dbReference type="NCBI Taxonomy" id="2748009"/>
    <lineage>
        <taxon>Bacteria</taxon>
        <taxon>Pseudomonadati</taxon>
        <taxon>Bacteroidota</taxon>
        <taxon>Flavobacteriia</taxon>
        <taxon>Flavobacteriales</taxon>
        <taxon>Flavobacteriaceae</taxon>
        <taxon>Zobellia</taxon>
    </lineage>
</organism>
<protein>
    <submittedName>
        <fullName evidence="2">DUF3291 domain-containing protein</fullName>
    </submittedName>
</protein>
<keyword evidence="3" id="KW-1185">Reference proteome</keyword>